<dbReference type="EMBL" id="JBJXCW010000009">
    <property type="protein sequence ID" value="MFN0297870.1"/>
    <property type="molecule type" value="Genomic_DNA"/>
</dbReference>
<evidence type="ECO:0008006" key="3">
    <source>
        <dbReference type="Google" id="ProtNLM"/>
    </source>
</evidence>
<gene>
    <name evidence="1" type="ORF">ACKVE0_10105</name>
</gene>
<sequence length="245" mass="27800">MTLNKKQPLVGIERYITLDWLDQTAKWVIEGKSAKNVHELIDDYLAPYIQGDTSKRKTKNVLSGVWVKSDGVNPRFKKHAQQLYAMANPSEKLTIHFGLVVASYPFFYSLCRILGRLFKLQDDISNDEFYRRVVETHGDRESIKRAAARFLQSLVAWGVLDGSDKAKVKSVSKIKIDDPRLATWLLEAAMYSNDKETISLDALLADPAFFVFDIPHGAFQINQSDRLDIVHQGAQEIIIKLVSTT</sequence>
<accession>A0ABW9JW39</accession>
<protein>
    <recommendedName>
        <fullName evidence="3">VrlQ</fullName>
    </recommendedName>
</protein>
<comment type="caution">
    <text evidence="1">The sequence shown here is derived from an EMBL/GenBank/DDBJ whole genome shotgun (WGS) entry which is preliminary data.</text>
</comment>
<proteinExistence type="predicted"/>
<name>A0ABW9JW39_9GAMM</name>
<dbReference type="RefSeq" id="WP_409140393.1">
    <property type="nucleotide sequence ID" value="NZ_JBJXCW010000009.1"/>
</dbReference>
<organism evidence="1 2">
    <name type="scientific">Acinetobacter albensis</name>
    <dbReference type="NCBI Taxonomy" id="1673609"/>
    <lineage>
        <taxon>Bacteria</taxon>
        <taxon>Pseudomonadati</taxon>
        <taxon>Pseudomonadota</taxon>
        <taxon>Gammaproteobacteria</taxon>
        <taxon>Moraxellales</taxon>
        <taxon>Moraxellaceae</taxon>
        <taxon>Acinetobacter</taxon>
    </lineage>
</organism>
<dbReference type="Proteomes" id="UP001632339">
    <property type="component" value="Unassembled WGS sequence"/>
</dbReference>
<reference evidence="1 2" key="1">
    <citation type="submission" date="2024-12" db="EMBL/GenBank/DDBJ databases">
        <title>C001-4G Acinetobacter sp. assembled genome.</title>
        <authorList>
            <person name="D'Arcy K."/>
            <person name="Kingdon A.D.H."/>
            <person name="Breen A."/>
            <person name="Mckeown C."/>
            <person name="Allman E."/>
            <person name="Sharma P."/>
            <person name="Mcleman A."/>
            <person name="Roberts A.P."/>
        </authorList>
    </citation>
    <scope>NUCLEOTIDE SEQUENCE [LARGE SCALE GENOMIC DNA]</scope>
    <source>
        <strain evidence="1 2">C1-4G</strain>
    </source>
</reference>
<keyword evidence="2" id="KW-1185">Reference proteome</keyword>
<evidence type="ECO:0000313" key="1">
    <source>
        <dbReference type="EMBL" id="MFN0297870.1"/>
    </source>
</evidence>
<evidence type="ECO:0000313" key="2">
    <source>
        <dbReference type="Proteomes" id="UP001632339"/>
    </source>
</evidence>